<evidence type="ECO:0000313" key="2">
    <source>
        <dbReference type="EMBL" id="CAD9421498.1"/>
    </source>
</evidence>
<feature type="compositionally biased region" description="Basic and acidic residues" evidence="1">
    <location>
        <begin position="38"/>
        <end position="48"/>
    </location>
</feature>
<dbReference type="EMBL" id="HBGT01019150">
    <property type="protein sequence ID" value="CAD9421498.1"/>
    <property type="molecule type" value="Transcribed_RNA"/>
</dbReference>
<dbReference type="InterPro" id="IPR011993">
    <property type="entry name" value="PH-like_dom_sf"/>
</dbReference>
<evidence type="ECO:0000256" key="1">
    <source>
        <dbReference type="SAM" id="MobiDB-lite"/>
    </source>
</evidence>
<sequence length="228" mass="25145">MEEEEEDALDPTSSEFVDKTNALLDVIRQAKAGNEAQQEAKESYRDDDVPPPLPTAASARQPRRQPPPFSPRDEPTDSMAKMHAAATSERVTAKEKKQEQAASVEPPKRREESHGVDEQLQKLIDGISVLKHGRRGKPKKRLVQLNQSLTVVHWDTGKDLLVKDITGVRKGLSTQVLLRTGKAKNQALYVSLVSPGRTLDMELASGAERDAAADAFKALMKFNSGTRQ</sequence>
<name>A0A7S2CCP8_9STRA</name>
<feature type="region of interest" description="Disordered" evidence="1">
    <location>
        <begin position="1"/>
        <end position="119"/>
    </location>
</feature>
<reference evidence="2" key="1">
    <citation type="submission" date="2021-01" db="EMBL/GenBank/DDBJ databases">
        <authorList>
            <person name="Corre E."/>
            <person name="Pelletier E."/>
            <person name="Niang G."/>
            <person name="Scheremetjew M."/>
            <person name="Finn R."/>
            <person name="Kale V."/>
            <person name="Holt S."/>
            <person name="Cochrane G."/>
            <person name="Meng A."/>
            <person name="Brown T."/>
            <person name="Cohen L."/>
        </authorList>
    </citation>
    <scope>NUCLEOTIDE SEQUENCE</scope>
    <source>
        <strain evidence="2">RCC1693</strain>
    </source>
</reference>
<protein>
    <submittedName>
        <fullName evidence="2">Uncharacterized protein</fullName>
    </submittedName>
</protein>
<dbReference type="AlphaFoldDB" id="A0A7S2CCP8"/>
<organism evidence="2">
    <name type="scientific">Florenciella parvula</name>
    <dbReference type="NCBI Taxonomy" id="236787"/>
    <lineage>
        <taxon>Eukaryota</taxon>
        <taxon>Sar</taxon>
        <taxon>Stramenopiles</taxon>
        <taxon>Ochrophyta</taxon>
        <taxon>Dictyochophyceae</taxon>
        <taxon>Florenciellales</taxon>
        <taxon>Florenciella</taxon>
    </lineage>
</organism>
<feature type="compositionally biased region" description="Basic and acidic residues" evidence="1">
    <location>
        <begin position="106"/>
        <end position="119"/>
    </location>
</feature>
<accession>A0A7S2CCP8</accession>
<dbReference type="Gene3D" id="2.30.29.30">
    <property type="entry name" value="Pleckstrin-homology domain (PH domain)/Phosphotyrosine-binding domain (PTB)"/>
    <property type="match status" value="1"/>
</dbReference>
<proteinExistence type="predicted"/>
<gene>
    <name evidence="2" type="ORF">FPAR1323_LOCUS10083</name>
</gene>